<dbReference type="EMBL" id="MN740506">
    <property type="protein sequence ID" value="QHU30406.1"/>
    <property type="molecule type" value="Genomic_DNA"/>
</dbReference>
<name>A0A6C0LHE6_9ZZZZ</name>
<evidence type="ECO:0000256" key="2">
    <source>
        <dbReference type="SAM" id="Phobius"/>
    </source>
</evidence>
<protein>
    <submittedName>
        <fullName evidence="3">Uncharacterized protein</fullName>
    </submittedName>
</protein>
<sequence length="182" mass="20608">MSNKDAHYPTIMELKTIEFEINLLLKAYDSVHKSFLQNVIDKDWIAALNNLGELERINQGLLNGSSKGNQLLDKALSEGEINHEIIILQKQKLDKIIRQAESQRAIAKRRKKELLDIEADVESTNLLQKSNSLQYTILTIVGIIVAGFTLKTITTDDITMLDNAILAIIIGLIIYYVIKKLY</sequence>
<organism evidence="3">
    <name type="scientific">viral metagenome</name>
    <dbReference type="NCBI Taxonomy" id="1070528"/>
    <lineage>
        <taxon>unclassified sequences</taxon>
        <taxon>metagenomes</taxon>
        <taxon>organismal metagenomes</taxon>
    </lineage>
</organism>
<accession>A0A6C0LHE6</accession>
<keyword evidence="2" id="KW-0472">Membrane</keyword>
<proteinExistence type="predicted"/>
<feature type="transmembrane region" description="Helical" evidence="2">
    <location>
        <begin position="135"/>
        <end position="154"/>
    </location>
</feature>
<keyword evidence="1" id="KW-0175">Coiled coil</keyword>
<evidence type="ECO:0000313" key="3">
    <source>
        <dbReference type="EMBL" id="QHU30406.1"/>
    </source>
</evidence>
<keyword evidence="2" id="KW-1133">Transmembrane helix</keyword>
<keyword evidence="2" id="KW-0812">Transmembrane</keyword>
<evidence type="ECO:0000256" key="1">
    <source>
        <dbReference type="SAM" id="Coils"/>
    </source>
</evidence>
<feature type="coiled-coil region" evidence="1">
    <location>
        <begin position="90"/>
        <end position="117"/>
    </location>
</feature>
<dbReference type="AlphaFoldDB" id="A0A6C0LHE6"/>
<reference evidence="3" key="1">
    <citation type="journal article" date="2020" name="Nature">
        <title>Giant virus diversity and host interactions through global metagenomics.</title>
        <authorList>
            <person name="Schulz F."/>
            <person name="Roux S."/>
            <person name="Paez-Espino D."/>
            <person name="Jungbluth S."/>
            <person name="Walsh D.A."/>
            <person name="Denef V.J."/>
            <person name="McMahon K.D."/>
            <person name="Konstantinidis K.T."/>
            <person name="Eloe-Fadrosh E.A."/>
            <person name="Kyrpides N.C."/>
            <person name="Woyke T."/>
        </authorList>
    </citation>
    <scope>NUCLEOTIDE SEQUENCE</scope>
    <source>
        <strain evidence="3">GVMAG-M-3300027833-11</strain>
    </source>
</reference>
<feature type="transmembrane region" description="Helical" evidence="2">
    <location>
        <begin position="160"/>
        <end position="178"/>
    </location>
</feature>